<dbReference type="PROSITE" id="PS51257">
    <property type="entry name" value="PROKAR_LIPOPROTEIN"/>
    <property type="match status" value="1"/>
</dbReference>
<evidence type="ECO:0008006" key="4">
    <source>
        <dbReference type="Google" id="ProtNLM"/>
    </source>
</evidence>
<dbReference type="InterPro" id="IPR036278">
    <property type="entry name" value="Sialidase_sf"/>
</dbReference>
<dbReference type="SUPFAM" id="SSF50939">
    <property type="entry name" value="Sialidases"/>
    <property type="match status" value="1"/>
</dbReference>
<evidence type="ECO:0000256" key="1">
    <source>
        <dbReference type="SAM" id="SignalP"/>
    </source>
</evidence>
<feature type="chain" id="PRO_5047047144" description="Exo-alpha-sialidase" evidence="1">
    <location>
        <begin position="27"/>
        <end position="374"/>
    </location>
</feature>
<keyword evidence="1" id="KW-0732">Signal</keyword>
<dbReference type="Proteomes" id="UP001500967">
    <property type="component" value="Unassembled WGS sequence"/>
</dbReference>
<gene>
    <name evidence="2" type="ORF">GCM10009539_14230</name>
</gene>
<proteinExistence type="predicted"/>
<name>A0ABN0TTS7_9ACTN</name>
<sequence length="374" mass="38262">MTERHAFLALFAATVLLLGACGDRSAADSESTASPTGNDETLSSSLVAYDGLPIGGRFRDAENGALVRAKCTADSCSYQLLRTSDGGQSWTASTVPGEPVTSTPLDDAYAAVLPGGQVVTEIQVGADRPARLTTDGKTWPEHSAQPLGVTNVVPSNSALVGWCSQDADCAEPFLRVIGPNGTSKSFGPPPPQLTETVSATRVAEGSLWVQGRDGVGRIVLAVSRDDGRNWTINRVPAPSASSVDLAGAGEVAWALSLAEPGVSGGTGGTAPSETGRRTRQSLLYSTNSGGSFESVKLPEKYRLNTGSGIGVTDSGDAVIASDGRVAVVSPGGELTPVSEVSGAVYDLGAQVLVYGAKGNWVSADGKTWSPLPKA</sequence>
<feature type="signal peptide" evidence="1">
    <location>
        <begin position="1"/>
        <end position="26"/>
    </location>
</feature>
<evidence type="ECO:0000313" key="2">
    <source>
        <dbReference type="EMBL" id="GAA0230002.1"/>
    </source>
</evidence>
<accession>A0ABN0TTS7</accession>
<protein>
    <recommendedName>
        <fullName evidence="4">Exo-alpha-sialidase</fullName>
    </recommendedName>
</protein>
<dbReference type="RefSeq" id="WP_344647917.1">
    <property type="nucleotide sequence ID" value="NZ_BAAAGX010000006.1"/>
</dbReference>
<evidence type="ECO:0000313" key="3">
    <source>
        <dbReference type="Proteomes" id="UP001500967"/>
    </source>
</evidence>
<reference evidence="2 3" key="1">
    <citation type="journal article" date="2019" name="Int. J. Syst. Evol. Microbiol.">
        <title>The Global Catalogue of Microorganisms (GCM) 10K type strain sequencing project: providing services to taxonomists for standard genome sequencing and annotation.</title>
        <authorList>
            <consortium name="The Broad Institute Genomics Platform"/>
            <consortium name="The Broad Institute Genome Sequencing Center for Infectious Disease"/>
            <person name="Wu L."/>
            <person name="Ma J."/>
        </authorList>
    </citation>
    <scope>NUCLEOTIDE SEQUENCE [LARGE SCALE GENOMIC DNA]</scope>
    <source>
        <strain evidence="2 3">JCM 10425</strain>
    </source>
</reference>
<dbReference type="EMBL" id="BAAAGX010000006">
    <property type="protein sequence ID" value="GAA0230002.1"/>
    <property type="molecule type" value="Genomic_DNA"/>
</dbReference>
<organism evidence="2 3">
    <name type="scientific">Cryptosporangium japonicum</name>
    <dbReference type="NCBI Taxonomy" id="80872"/>
    <lineage>
        <taxon>Bacteria</taxon>
        <taxon>Bacillati</taxon>
        <taxon>Actinomycetota</taxon>
        <taxon>Actinomycetes</taxon>
        <taxon>Cryptosporangiales</taxon>
        <taxon>Cryptosporangiaceae</taxon>
        <taxon>Cryptosporangium</taxon>
    </lineage>
</organism>
<keyword evidence="3" id="KW-1185">Reference proteome</keyword>
<comment type="caution">
    <text evidence="2">The sequence shown here is derived from an EMBL/GenBank/DDBJ whole genome shotgun (WGS) entry which is preliminary data.</text>
</comment>